<feature type="non-terminal residue" evidence="2">
    <location>
        <position position="187"/>
    </location>
</feature>
<sequence>MLLTHMHASTLLVTRAFTTPAWDILHGKKPVLRAKDRSDFLCTKCKLVSVLKEKVHGLEKQVSTPHCIRENEDSLDRCQDMLLRAPHSEESEQAAQRGQKDGEENWQHVISRRRKRSIHVPAMQIQVSNHFHVLSTGTNAESGLDDTSEGREQKETPPIGRHEMHCPRDGGSTTTTPKRRRRVMVVG</sequence>
<feature type="compositionally biased region" description="Basic residues" evidence="1">
    <location>
        <begin position="177"/>
        <end position="187"/>
    </location>
</feature>
<proteinExistence type="predicted"/>
<feature type="region of interest" description="Disordered" evidence="1">
    <location>
        <begin position="86"/>
        <end position="105"/>
    </location>
</feature>
<keyword evidence="3" id="KW-1185">Reference proteome</keyword>
<dbReference type="AlphaFoldDB" id="A0A8T1S580"/>
<name>A0A8T1S580_CHESE</name>
<evidence type="ECO:0000313" key="3">
    <source>
        <dbReference type="Proteomes" id="UP000765507"/>
    </source>
</evidence>
<dbReference type="Proteomes" id="UP000765507">
    <property type="component" value="Unassembled WGS sequence"/>
</dbReference>
<reference evidence="2 3" key="1">
    <citation type="journal article" date="2020" name="G3 (Bethesda)">
        <title>Draft Genome of the Common Snapping Turtle, Chelydra serpentina, a Model for Phenotypic Plasticity in Reptiles.</title>
        <authorList>
            <person name="Das D."/>
            <person name="Singh S.K."/>
            <person name="Bierstedt J."/>
            <person name="Erickson A."/>
            <person name="Galli G.L.J."/>
            <person name="Crossley D.A. 2nd"/>
            <person name="Rhen T."/>
        </authorList>
    </citation>
    <scope>NUCLEOTIDE SEQUENCE [LARGE SCALE GENOMIC DNA]</scope>
    <source>
        <strain evidence="2">KW</strain>
    </source>
</reference>
<dbReference type="EMBL" id="JAHGAV010000698">
    <property type="protein sequence ID" value="KAG6923978.1"/>
    <property type="molecule type" value="Genomic_DNA"/>
</dbReference>
<protein>
    <submittedName>
        <fullName evidence="2">Uncharacterized protein</fullName>
    </submittedName>
</protein>
<accession>A0A8T1S580</accession>
<organism evidence="2 3">
    <name type="scientific">Chelydra serpentina</name>
    <name type="common">Snapping turtle</name>
    <name type="synonym">Testudo serpentina</name>
    <dbReference type="NCBI Taxonomy" id="8475"/>
    <lineage>
        <taxon>Eukaryota</taxon>
        <taxon>Metazoa</taxon>
        <taxon>Chordata</taxon>
        <taxon>Craniata</taxon>
        <taxon>Vertebrata</taxon>
        <taxon>Euteleostomi</taxon>
        <taxon>Archelosauria</taxon>
        <taxon>Testudinata</taxon>
        <taxon>Testudines</taxon>
        <taxon>Cryptodira</taxon>
        <taxon>Durocryptodira</taxon>
        <taxon>Americhelydia</taxon>
        <taxon>Chelydroidea</taxon>
        <taxon>Chelydridae</taxon>
        <taxon>Chelydra</taxon>
    </lineage>
</organism>
<gene>
    <name evidence="2" type="ORF">G0U57_018581</name>
</gene>
<comment type="caution">
    <text evidence="2">The sequence shown here is derived from an EMBL/GenBank/DDBJ whole genome shotgun (WGS) entry which is preliminary data.</text>
</comment>
<feature type="region of interest" description="Disordered" evidence="1">
    <location>
        <begin position="137"/>
        <end position="187"/>
    </location>
</feature>
<evidence type="ECO:0000256" key="1">
    <source>
        <dbReference type="SAM" id="MobiDB-lite"/>
    </source>
</evidence>
<evidence type="ECO:0000313" key="2">
    <source>
        <dbReference type="EMBL" id="KAG6923978.1"/>
    </source>
</evidence>
<feature type="compositionally biased region" description="Basic and acidic residues" evidence="1">
    <location>
        <begin position="148"/>
        <end position="168"/>
    </location>
</feature>